<keyword evidence="5 7" id="KW-0663">Pyridoxal phosphate</keyword>
<dbReference type="InterPro" id="IPR050103">
    <property type="entry name" value="Class-III_PLP-dep_AT"/>
</dbReference>
<dbReference type="InterPro" id="IPR015422">
    <property type="entry name" value="PyrdxlP-dep_Trfase_small"/>
</dbReference>
<keyword evidence="3" id="KW-0028">Amino-acid biosynthesis</keyword>
<dbReference type="RefSeq" id="WP_167164981.1">
    <property type="nucleotide sequence ID" value="NZ_BAAAOO010000002.1"/>
</dbReference>
<evidence type="ECO:0000256" key="4">
    <source>
        <dbReference type="ARBA" id="ARBA00022679"/>
    </source>
</evidence>
<comment type="cofactor">
    <cofactor evidence="1">
        <name>pyridoxal 5'-phosphate</name>
        <dbReference type="ChEBI" id="CHEBI:597326"/>
    </cofactor>
</comment>
<evidence type="ECO:0000313" key="8">
    <source>
        <dbReference type="EMBL" id="NIH56117.1"/>
    </source>
</evidence>
<gene>
    <name evidence="8" type="ORF">FB473_000762</name>
</gene>
<name>A0ABX0SCK3_9ACTN</name>
<evidence type="ECO:0000256" key="2">
    <source>
        <dbReference type="ARBA" id="ARBA00022576"/>
    </source>
</evidence>
<dbReference type="InterPro" id="IPR049704">
    <property type="entry name" value="Aminotrans_3_PPA_site"/>
</dbReference>
<dbReference type="InterPro" id="IPR005814">
    <property type="entry name" value="Aminotrans_3"/>
</dbReference>
<dbReference type="PROSITE" id="PS00600">
    <property type="entry name" value="AA_TRANSFER_CLASS_3"/>
    <property type="match status" value="1"/>
</dbReference>
<dbReference type="Gene3D" id="3.40.640.10">
    <property type="entry name" value="Type I PLP-dependent aspartate aminotransferase-like (Major domain)"/>
    <property type="match status" value="1"/>
</dbReference>
<dbReference type="EC" id="2.6.1.11" evidence="8"/>
<dbReference type="Proteomes" id="UP000749311">
    <property type="component" value="Unassembled WGS sequence"/>
</dbReference>
<evidence type="ECO:0000256" key="7">
    <source>
        <dbReference type="RuleBase" id="RU003560"/>
    </source>
</evidence>
<accession>A0ABX0SCK3</accession>
<reference evidence="8 9" key="1">
    <citation type="submission" date="2020-02" db="EMBL/GenBank/DDBJ databases">
        <title>Sequencing the genomes of 1000 actinobacteria strains.</title>
        <authorList>
            <person name="Klenk H.-P."/>
        </authorList>
    </citation>
    <scope>NUCLEOTIDE SEQUENCE [LARGE SCALE GENOMIC DNA]</scope>
    <source>
        <strain evidence="8 9">DSM 19609</strain>
    </source>
</reference>
<dbReference type="SUPFAM" id="SSF53383">
    <property type="entry name" value="PLP-dependent transferases"/>
    <property type="match status" value="1"/>
</dbReference>
<dbReference type="EMBL" id="JAAMOZ010000001">
    <property type="protein sequence ID" value="NIH56117.1"/>
    <property type="molecule type" value="Genomic_DNA"/>
</dbReference>
<dbReference type="CDD" id="cd00610">
    <property type="entry name" value="OAT_like"/>
    <property type="match status" value="1"/>
</dbReference>
<dbReference type="PANTHER" id="PTHR11986">
    <property type="entry name" value="AMINOTRANSFERASE CLASS III"/>
    <property type="match status" value="1"/>
</dbReference>
<comment type="similarity">
    <text evidence="7">Belongs to the class-III pyridoxal-phosphate-dependent aminotransferase family.</text>
</comment>
<dbReference type="InterPro" id="IPR015421">
    <property type="entry name" value="PyrdxlP-dep_Trfase_major"/>
</dbReference>
<dbReference type="PANTHER" id="PTHR11986:SF79">
    <property type="entry name" value="ACETYLORNITHINE AMINOTRANSFERASE, MITOCHONDRIAL"/>
    <property type="match status" value="1"/>
</dbReference>
<evidence type="ECO:0000256" key="5">
    <source>
        <dbReference type="ARBA" id="ARBA00022898"/>
    </source>
</evidence>
<dbReference type="InterPro" id="IPR015424">
    <property type="entry name" value="PyrdxlP-dep_Trfase"/>
</dbReference>
<evidence type="ECO:0000313" key="9">
    <source>
        <dbReference type="Proteomes" id="UP000749311"/>
    </source>
</evidence>
<organism evidence="8 9">
    <name type="scientific">Brooklawnia cerclae</name>
    <dbReference type="NCBI Taxonomy" id="349934"/>
    <lineage>
        <taxon>Bacteria</taxon>
        <taxon>Bacillati</taxon>
        <taxon>Actinomycetota</taxon>
        <taxon>Actinomycetes</taxon>
        <taxon>Propionibacteriales</taxon>
        <taxon>Propionibacteriaceae</taxon>
        <taxon>Brooklawnia</taxon>
    </lineage>
</organism>
<evidence type="ECO:0000256" key="6">
    <source>
        <dbReference type="ARBA" id="ARBA00029440"/>
    </source>
</evidence>
<keyword evidence="9" id="KW-1185">Reference proteome</keyword>
<keyword evidence="4 8" id="KW-0808">Transferase</keyword>
<dbReference type="Pfam" id="PF00202">
    <property type="entry name" value="Aminotran_3"/>
    <property type="match status" value="1"/>
</dbReference>
<sequence length="409" mass="42606">MTGSTVQQTVSVDAQAAWLARYEATMMHNFTPTRVFVRGAGTQQWDADGKQYTDMFSGIAVGGLGHAHPAVVEAVSKQLATLGHISNLYASPPQIALAERLAGFATAASPGAVARVYFANSGTEANEAAFKATRLTGRTRIVAMDGAFHGRTMGALAVTSTAKYRVPFEPLPGEVVFVPYGDLDAVAAAVDDSTAAVVLETIQGENGVVVPPEGFLAGVREITSRHGALLWVDEVQTGMGRCGEWMTSVADGVTPDLITLAKGLGNGVPIGACIAVGPAGEFFTPGSHGSTFAGNPISAAAGLAVVDTIEREGLLMRARELGDHLSSVLTGLGHPLIDHVRGRGLLRGVELTADVAPAVADAMLDEGWIINAPRPSVLRLAPPLVITREELDAFAQALASVLNRQVRDV</sequence>
<proteinExistence type="inferred from homology"/>
<dbReference type="InterPro" id="IPR004636">
    <property type="entry name" value="AcOrn/SuccOrn_fam"/>
</dbReference>
<dbReference type="GO" id="GO:0003992">
    <property type="term" value="F:N2-acetyl-L-ornithine:2-oxoglutarate 5-aminotransferase activity"/>
    <property type="evidence" value="ECO:0007669"/>
    <property type="project" value="UniProtKB-EC"/>
</dbReference>
<dbReference type="NCBIfam" id="TIGR00707">
    <property type="entry name" value="argD"/>
    <property type="match status" value="1"/>
</dbReference>
<dbReference type="NCBIfam" id="NF002874">
    <property type="entry name" value="PRK03244.1"/>
    <property type="match status" value="1"/>
</dbReference>
<protein>
    <submittedName>
        <fullName evidence="8">Acetylornithine aminotransferase</fullName>
        <ecNumber evidence="8">2.6.1.11</ecNumber>
    </submittedName>
</protein>
<dbReference type="PIRSF" id="PIRSF000521">
    <property type="entry name" value="Transaminase_4ab_Lys_Orn"/>
    <property type="match status" value="1"/>
</dbReference>
<comment type="caution">
    <text evidence="8">The sequence shown here is derived from an EMBL/GenBank/DDBJ whole genome shotgun (WGS) entry which is preliminary data.</text>
</comment>
<evidence type="ECO:0000256" key="1">
    <source>
        <dbReference type="ARBA" id="ARBA00001933"/>
    </source>
</evidence>
<keyword evidence="2 8" id="KW-0032">Aminotransferase</keyword>
<comment type="pathway">
    <text evidence="6">Amino-acid biosynthesis.</text>
</comment>
<dbReference type="Gene3D" id="3.90.1150.10">
    <property type="entry name" value="Aspartate Aminotransferase, domain 1"/>
    <property type="match status" value="1"/>
</dbReference>
<evidence type="ECO:0000256" key="3">
    <source>
        <dbReference type="ARBA" id="ARBA00022605"/>
    </source>
</evidence>